<comment type="caution">
    <text evidence="1">The sequence shown here is derived from an EMBL/GenBank/DDBJ whole genome shotgun (WGS) entry which is preliminary data.</text>
</comment>
<name>A0A4R0J453_9ACTN</name>
<accession>A0A4R0J453</accession>
<dbReference type="RefSeq" id="WP_131497395.1">
    <property type="nucleotide sequence ID" value="NZ_SJKC01000002.1"/>
</dbReference>
<organism evidence="1 2">
    <name type="scientific">Kribbella speibonae</name>
    <dbReference type="NCBI Taxonomy" id="1572660"/>
    <lineage>
        <taxon>Bacteria</taxon>
        <taxon>Bacillati</taxon>
        <taxon>Actinomycetota</taxon>
        <taxon>Actinomycetes</taxon>
        <taxon>Propionibacteriales</taxon>
        <taxon>Kribbellaceae</taxon>
        <taxon>Kribbella</taxon>
    </lineage>
</organism>
<evidence type="ECO:0000313" key="2">
    <source>
        <dbReference type="Proteomes" id="UP000294225"/>
    </source>
</evidence>
<dbReference type="Pfam" id="PF14462">
    <property type="entry name" value="Prok-E2_E"/>
    <property type="match status" value="1"/>
</dbReference>
<gene>
    <name evidence="1" type="ORF">E0H92_21210</name>
</gene>
<proteinExistence type="predicted"/>
<dbReference type="InterPro" id="IPR025701">
    <property type="entry name" value="UBQ-conjugat_E2_E"/>
</dbReference>
<dbReference type="EMBL" id="SJKC01000002">
    <property type="protein sequence ID" value="TCC38888.1"/>
    <property type="molecule type" value="Genomic_DNA"/>
</dbReference>
<protein>
    <submittedName>
        <fullName evidence="1">Uncharacterized protein</fullName>
    </submittedName>
</protein>
<reference evidence="1 2" key="1">
    <citation type="submission" date="2019-02" db="EMBL/GenBank/DDBJ databases">
        <title>Kribbella capetownensis sp. nov. and Kribbella speibonae sp. nov., isolated from soil.</title>
        <authorList>
            <person name="Curtis S.M."/>
            <person name="Norton I."/>
            <person name="Everest G.J."/>
            <person name="Meyers P.R."/>
        </authorList>
    </citation>
    <scope>NUCLEOTIDE SEQUENCE [LARGE SCALE GENOMIC DNA]</scope>
    <source>
        <strain evidence="1 2">YM55</strain>
    </source>
</reference>
<dbReference type="Proteomes" id="UP000294225">
    <property type="component" value="Unassembled WGS sequence"/>
</dbReference>
<sequence>MGALVAVLREQDQAILDSSGATYTVESAGGFVNLILAEFPTPGLDRDTVDLLLRLPFGFPDATPDMFWVSPALTAKGAVIAGTEVSENYLGRSWQRWSRHIGGQWRPGVDNLETYLAYVRRALAIASGT</sequence>
<dbReference type="AlphaFoldDB" id="A0A4R0J453"/>
<evidence type="ECO:0000313" key="1">
    <source>
        <dbReference type="EMBL" id="TCC38888.1"/>
    </source>
</evidence>